<dbReference type="InterPro" id="IPR025698">
    <property type="entry name" value="2TM_dom"/>
</dbReference>
<protein>
    <submittedName>
        <fullName evidence="3">Histidine kinase</fullName>
    </submittedName>
</protein>
<name>A0A345HEI1_9FLAO</name>
<sequence>MERSLEEQMRYDRAKKRVKAIKGFFIHLTAYVLVNTFLLTLNWVDLKPGEDFFTFRTFNTAFFWGFGLMFHAFGVFGSQIFLGNNWEERKIKEMMSHEDRESKKWE</sequence>
<dbReference type="Pfam" id="PF13239">
    <property type="entry name" value="2TM"/>
    <property type="match status" value="1"/>
</dbReference>
<dbReference type="KEGG" id="fat:DVK85_12420"/>
<dbReference type="OrthoDB" id="1495672at2"/>
<dbReference type="EMBL" id="CP031188">
    <property type="protein sequence ID" value="AXG74991.1"/>
    <property type="molecule type" value="Genomic_DNA"/>
</dbReference>
<dbReference type="RefSeq" id="WP_114678749.1">
    <property type="nucleotide sequence ID" value="NZ_CP031188.1"/>
</dbReference>
<evidence type="ECO:0000313" key="4">
    <source>
        <dbReference type="Proteomes" id="UP000253951"/>
    </source>
</evidence>
<keyword evidence="1" id="KW-1133">Transmembrane helix</keyword>
<feature type="transmembrane region" description="Helical" evidence="1">
    <location>
        <begin position="61"/>
        <end position="82"/>
    </location>
</feature>
<dbReference type="Proteomes" id="UP000253951">
    <property type="component" value="Chromosome"/>
</dbReference>
<gene>
    <name evidence="3" type="ORF">DVK85_12420</name>
</gene>
<evidence type="ECO:0000256" key="1">
    <source>
        <dbReference type="SAM" id="Phobius"/>
    </source>
</evidence>
<feature type="domain" description="2TM" evidence="2">
    <location>
        <begin position="13"/>
        <end position="95"/>
    </location>
</feature>
<feature type="transmembrane region" description="Helical" evidence="1">
    <location>
        <begin position="21"/>
        <end position="41"/>
    </location>
</feature>
<keyword evidence="4" id="KW-1185">Reference proteome</keyword>
<proteinExistence type="predicted"/>
<accession>A0A345HEI1</accession>
<dbReference type="AlphaFoldDB" id="A0A345HEI1"/>
<keyword evidence="1" id="KW-0812">Transmembrane</keyword>
<keyword evidence="1" id="KW-0472">Membrane</keyword>
<evidence type="ECO:0000313" key="3">
    <source>
        <dbReference type="EMBL" id="AXG74991.1"/>
    </source>
</evidence>
<reference evidence="3 4" key="1">
    <citation type="submission" date="2018-07" db="EMBL/GenBank/DDBJ databases">
        <title>Complete genome sequence of Flavobacterium arcticum type strain SM1502T.</title>
        <authorList>
            <person name="Li Y."/>
            <person name="Li D.-D."/>
        </authorList>
    </citation>
    <scope>NUCLEOTIDE SEQUENCE [LARGE SCALE GENOMIC DNA]</scope>
    <source>
        <strain evidence="3 4">SM1502</strain>
    </source>
</reference>
<evidence type="ECO:0000259" key="2">
    <source>
        <dbReference type="Pfam" id="PF13239"/>
    </source>
</evidence>
<keyword evidence="3" id="KW-0418">Kinase</keyword>
<dbReference type="GO" id="GO:0016301">
    <property type="term" value="F:kinase activity"/>
    <property type="evidence" value="ECO:0007669"/>
    <property type="project" value="UniProtKB-KW"/>
</dbReference>
<keyword evidence="3" id="KW-0808">Transferase</keyword>
<organism evidence="3 4">
    <name type="scientific">Flavobacterium arcticum</name>
    <dbReference type="NCBI Taxonomy" id="1784713"/>
    <lineage>
        <taxon>Bacteria</taxon>
        <taxon>Pseudomonadati</taxon>
        <taxon>Bacteroidota</taxon>
        <taxon>Flavobacteriia</taxon>
        <taxon>Flavobacteriales</taxon>
        <taxon>Flavobacteriaceae</taxon>
        <taxon>Flavobacterium</taxon>
    </lineage>
</organism>